<evidence type="ECO:0000313" key="2">
    <source>
        <dbReference type="EMBL" id="AFZ05236.1"/>
    </source>
</evidence>
<dbReference type="AlphaFoldDB" id="K9VBJ2"/>
<sequence length="661" mass="73208">MSNGYYGPYQSRLLNFISKQSRQVADNCDRTWRQIKEATLTATQILLYPAYLLVQSSRMLGRQLRESSQKVDLPELQEFGGDENPDLPPNWYQGEVAEENSIAEILHLAENLLNSSQTAKTLASFPLLIDRGNAVNDLPPAINFSGQTANHQTTSVLVHPLAKTQLKPQPKVEGIASFIPARTLVLVGGENKILDILTPEQQEMLEGRITWEVANCSPERREITQKELKFNLGLESAAKKAQLPPVRRFWELMAWLQTSPVALKRNQFGESILAVKKSIDRNAILVQKARAQIEAKTAQQSIAASNSIDPNTPQLETNFNSKFDRPANPLSFVTLLDRAAVNLEEFTLPPAAKTTAQPTENPGVKINTSATDANADLSARDILEKYARNIEQMIWSSVDHLLGKETAASDNTEKSVAIKYYLKQRQEQENTQNSPEADRPWLSWQDLFGEAAPQHLIDGSSQTEAAAQSQISQSSPKVKQEIAELGELPEGRSTAVSISPYPEALHRLLGQLKQSLLAKSPKSQPQPASNLAVTRKNSSALAAESTPGGAPETEVPKNTNPNTRQNSQSPAAITAPTRRYIPATRATRAAAEPKNHSAGVQPEGEYLETKAESMGYIKHPLEQVLEWLDRVMLRLENIAEQLWNWAKINLPKILKSKDKID</sequence>
<accession>K9VBJ2</accession>
<dbReference type="OrthoDB" id="502220at2"/>
<dbReference type="KEGG" id="oni:Osc7112_0643"/>
<feature type="region of interest" description="Disordered" evidence="1">
    <location>
        <begin position="459"/>
        <end position="480"/>
    </location>
</feature>
<feature type="region of interest" description="Disordered" evidence="1">
    <location>
        <begin position="517"/>
        <end position="579"/>
    </location>
</feature>
<feature type="compositionally biased region" description="Low complexity" evidence="1">
    <location>
        <begin position="460"/>
        <end position="475"/>
    </location>
</feature>
<dbReference type="Proteomes" id="UP000010478">
    <property type="component" value="Chromosome"/>
</dbReference>
<dbReference type="HOGENOM" id="CLU_028870_0_0_3"/>
<dbReference type="STRING" id="179408.Osc7112_0643"/>
<protein>
    <submittedName>
        <fullName evidence="2">Uncharacterized protein</fullName>
    </submittedName>
</protein>
<dbReference type="eggNOG" id="ENOG502ZYZU">
    <property type="taxonomic scope" value="Bacteria"/>
</dbReference>
<name>K9VBJ2_9CYAN</name>
<gene>
    <name evidence="2" type="ORF">Osc7112_0643</name>
</gene>
<proteinExistence type="predicted"/>
<dbReference type="RefSeq" id="WP_015174567.1">
    <property type="nucleotide sequence ID" value="NC_019729.1"/>
</dbReference>
<feature type="compositionally biased region" description="Polar residues" evidence="1">
    <location>
        <begin position="521"/>
        <end position="540"/>
    </location>
</feature>
<feature type="compositionally biased region" description="Polar residues" evidence="1">
    <location>
        <begin position="556"/>
        <end position="571"/>
    </location>
</feature>
<organism evidence="2 3">
    <name type="scientific">Phormidium nigroviride PCC 7112</name>
    <dbReference type="NCBI Taxonomy" id="179408"/>
    <lineage>
        <taxon>Bacteria</taxon>
        <taxon>Bacillati</taxon>
        <taxon>Cyanobacteriota</taxon>
        <taxon>Cyanophyceae</taxon>
        <taxon>Oscillatoriophycideae</taxon>
        <taxon>Oscillatoriales</taxon>
        <taxon>Oscillatoriaceae</taxon>
        <taxon>Phormidium</taxon>
    </lineage>
</organism>
<reference evidence="2 3" key="1">
    <citation type="submission" date="2012-05" db="EMBL/GenBank/DDBJ databases">
        <title>Finished chromosome of genome of Oscillatoria sp. PCC 7112.</title>
        <authorList>
            <consortium name="US DOE Joint Genome Institute"/>
            <person name="Gugger M."/>
            <person name="Coursin T."/>
            <person name="Rippka R."/>
            <person name="Tandeau De Marsac N."/>
            <person name="Huntemann M."/>
            <person name="Wei C.-L."/>
            <person name="Han J."/>
            <person name="Detter J.C."/>
            <person name="Han C."/>
            <person name="Tapia R."/>
            <person name="Davenport K."/>
            <person name="Daligault H."/>
            <person name="Erkkila T."/>
            <person name="Gu W."/>
            <person name="Munk A.C.C."/>
            <person name="Teshima H."/>
            <person name="Xu Y."/>
            <person name="Chain P."/>
            <person name="Chen A."/>
            <person name="Krypides N."/>
            <person name="Mavromatis K."/>
            <person name="Markowitz V."/>
            <person name="Szeto E."/>
            <person name="Ivanova N."/>
            <person name="Mikhailova N."/>
            <person name="Ovchinnikova G."/>
            <person name="Pagani I."/>
            <person name="Pati A."/>
            <person name="Goodwin L."/>
            <person name="Peters L."/>
            <person name="Pitluck S."/>
            <person name="Woyke T."/>
            <person name="Kerfeld C."/>
        </authorList>
    </citation>
    <scope>NUCLEOTIDE SEQUENCE [LARGE SCALE GENOMIC DNA]</scope>
    <source>
        <strain evidence="2 3">PCC 7112</strain>
    </source>
</reference>
<dbReference type="EMBL" id="CP003614">
    <property type="protein sequence ID" value="AFZ05236.1"/>
    <property type="molecule type" value="Genomic_DNA"/>
</dbReference>
<evidence type="ECO:0000313" key="3">
    <source>
        <dbReference type="Proteomes" id="UP000010478"/>
    </source>
</evidence>
<evidence type="ECO:0000256" key="1">
    <source>
        <dbReference type="SAM" id="MobiDB-lite"/>
    </source>
</evidence>
<keyword evidence="3" id="KW-1185">Reference proteome</keyword>